<dbReference type="RefSeq" id="WP_073592456.1">
    <property type="nucleotide sequence ID" value="NZ_MRCE01000004.1"/>
</dbReference>
<evidence type="ECO:0000256" key="1">
    <source>
        <dbReference type="SAM" id="MobiDB-lite"/>
    </source>
</evidence>
<dbReference type="InterPro" id="IPR025295">
    <property type="entry name" value="eCIS_core_dom"/>
</dbReference>
<organism evidence="3 4">
    <name type="scientific">[Phormidium ambiguum] IAM M-71</name>
    <dbReference type="NCBI Taxonomy" id="454136"/>
    <lineage>
        <taxon>Bacteria</taxon>
        <taxon>Bacillati</taxon>
        <taxon>Cyanobacteriota</taxon>
        <taxon>Cyanophyceae</taxon>
        <taxon>Oscillatoriophycideae</taxon>
        <taxon>Aerosakkonematales</taxon>
        <taxon>Aerosakkonemataceae</taxon>
        <taxon>Floridanema</taxon>
    </lineage>
</organism>
<accession>A0A1U7IQW4</accession>
<evidence type="ECO:0000313" key="3">
    <source>
        <dbReference type="EMBL" id="OKH39735.1"/>
    </source>
</evidence>
<dbReference type="Pfam" id="PF13699">
    <property type="entry name" value="eCIS_core"/>
    <property type="match status" value="2"/>
</dbReference>
<reference evidence="3 4" key="1">
    <citation type="submission" date="2016-11" db="EMBL/GenBank/DDBJ databases">
        <title>Draft Genome Sequences of Nine Cyanobacterial Strains from Diverse Habitats.</title>
        <authorList>
            <person name="Zhu T."/>
            <person name="Hou S."/>
            <person name="Lu X."/>
            <person name="Hess W.R."/>
        </authorList>
    </citation>
    <scope>NUCLEOTIDE SEQUENCE [LARGE SCALE GENOMIC DNA]</scope>
    <source>
        <strain evidence="3 4">IAM M-71</strain>
    </source>
</reference>
<proteinExistence type="predicted"/>
<evidence type="ECO:0000259" key="2">
    <source>
        <dbReference type="Pfam" id="PF13699"/>
    </source>
</evidence>
<evidence type="ECO:0000313" key="4">
    <source>
        <dbReference type="Proteomes" id="UP000185860"/>
    </source>
</evidence>
<feature type="domain" description="eCIS core" evidence="2">
    <location>
        <begin position="338"/>
        <end position="361"/>
    </location>
</feature>
<protein>
    <recommendedName>
        <fullName evidence="2">eCIS core domain-containing protein</fullName>
    </recommendedName>
</protein>
<name>A0A1U7IQW4_9CYAN</name>
<sequence>MRTRRQQIDRKTAFDGNLTATQLINQPRAFMVQAAVEETANLSPEQADLQTQLLQAQDSGYNFAQLQVQPTTSRIIQPKLTIGHLNGKYEQQADSVAQKIVGLEPVQRQEGEEEEPAQAKAEPVQRQEREEEEPAQAKAEPVQRQEREEEEPAQAKAEPVQRQEREEEEPAQAKAESKLKVKPVQAKIDLAPTGSGKPMPEAVQQKMETAFGADFSGIRIHEGPQAKAMNAIAYTQGENIHFQPGKYQPETQSGQELLGHELTHVVQQKAGRVTAPQRKAVPINADINLETEADLLGAKAARGEQVQIAGASVSQGLINRDLKNVAEPAKPKAATPEIEAKSSNGQELLAHELTHVVQPKATENQKNTTNSSSEIHAASANIIQKKEMLVKSKIISKTFKLYNDSGEIVGTINTGAKVEVDPEKDSKFIQRKKGKATWMLRINSADPSAKILLTQPGKFGTIMEQGIWINEKHLKDQKTDTNQNSINNKIERVKSIVKPYQALHEKYKKYKNEINGRVYERLINISEVINKILDLASYFDPSGIAKAINEIIGYIKKIIEFAAEVKALLTEQTRTELTPFLAAPDGKGLTTDVNYLIEELKAAWKGLDQKEEQNQDFDFVAVEDDFD</sequence>
<dbReference type="EMBL" id="MRCE01000004">
    <property type="protein sequence ID" value="OKH39735.1"/>
    <property type="molecule type" value="Genomic_DNA"/>
</dbReference>
<dbReference type="Proteomes" id="UP000185860">
    <property type="component" value="Unassembled WGS sequence"/>
</dbReference>
<dbReference type="STRING" id="454136.NIES2119_05660"/>
<dbReference type="OrthoDB" id="468501at2"/>
<feature type="domain" description="eCIS core" evidence="2">
    <location>
        <begin position="198"/>
        <end position="271"/>
    </location>
</feature>
<feature type="region of interest" description="Disordered" evidence="1">
    <location>
        <begin position="107"/>
        <end position="202"/>
    </location>
</feature>
<gene>
    <name evidence="3" type="ORF">NIES2119_05660</name>
</gene>
<comment type="caution">
    <text evidence="3">The sequence shown here is derived from an EMBL/GenBank/DDBJ whole genome shotgun (WGS) entry which is preliminary data.</text>
</comment>
<dbReference type="AlphaFoldDB" id="A0A1U7IQW4"/>